<dbReference type="EMBL" id="JABFUD020000020">
    <property type="protein sequence ID" value="KAI5064471.1"/>
    <property type="molecule type" value="Genomic_DNA"/>
</dbReference>
<dbReference type="AlphaFoldDB" id="A0A9D4UCD5"/>
<reference evidence="1" key="1">
    <citation type="submission" date="2021-01" db="EMBL/GenBank/DDBJ databases">
        <title>Adiantum capillus-veneris genome.</title>
        <authorList>
            <person name="Fang Y."/>
            <person name="Liao Q."/>
        </authorList>
    </citation>
    <scope>NUCLEOTIDE SEQUENCE</scope>
    <source>
        <strain evidence="1">H3</strain>
        <tissue evidence="1">Leaf</tissue>
    </source>
</reference>
<name>A0A9D4UCD5_ADICA</name>
<protein>
    <submittedName>
        <fullName evidence="1">Uncharacterized protein</fullName>
    </submittedName>
</protein>
<dbReference type="OrthoDB" id="7700068at2759"/>
<dbReference type="Proteomes" id="UP000886520">
    <property type="component" value="Chromosome 20"/>
</dbReference>
<comment type="caution">
    <text evidence="1">The sequence shown here is derived from an EMBL/GenBank/DDBJ whole genome shotgun (WGS) entry which is preliminary data.</text>
</comment>
<keyword evidence="2" id="KW-1185">Reference proteome</keyword>
<sequence length="249" mass="28339">MTTPNTPAKTQSSFATVLGAPSKLDRITQLQATLDRVLEENFELKSHLSKLEEQFNSMVDLTTDKVKEVEAKVSQAHSTTIAQVKTCVTKEISEQKFQEDNALKVHIGGLPLQWCTVEDTLEEAIIKLNHIIEPVNIKPKNVAWINDTHHHVGREHCVLTFKNKEEQVKLLRQSQLLKETKLWIAKKLTMNQLKSKVSKLKKMNEARKKENGLSTEVAKRSSRNFEIPNRLSPQPTLRFLSSLLSYSTC</sequence>
<gene>
    <name evidence="1" type="ORF">GOP47_0021141</name>
</gene>
<evidence type="ECO:0000313" key="2">
    <source>
        <dbReference type="Proteomes" id="UP000886520"/>
    </source>
</evidence>
<evidence type="ECO:0000313" key="1">
    <source>
        <dbReference type="EMBL" id="KAI5064471.1"/>
    </source>
</evidence>
<organism evidence="1 2">
    <name type="scientific">Adiantum capillus-veneris</name>
    <name type="common">Maidenhair fern</name>
    <dbReference type="NCBI Taxonomy" id="13818"/>
    <lineage>
        <taxon>Eukaryota</taxon>
        <taxon>Viridiplantae</taxon>
        <taxon>Streptophyta</taxon>
        <taxon>Embryophyta</taxon>
        <taxon>Tracheophyta</taxon>
        <taxon>Polypodiopsida</taxon>
        <taxon>Polypodiidae</taxon>
        <taxon>Polypodiales</taxon>
        <taxon>Pteridineae</taxon>
        <taxon>Pteridaceae</taxon>
        <taxon>Vittarioideae</taxon>
        <taxon>Adiantum</taxon>
    </lineage>
</organism>
<accession>A0A9D4UCD5</accession>
<proteinExistence type="predicted"/>